<accession>A0ABP4TUZ9</accession>
<proteinExistence type="predicted"/>
<sequence length="208" mass="22225">MTFSRADRDLLVRIGAALYDRGLTPGRTGNLSLASHGQVLATPSGVSLGRLDPERLSVVSVDGTHLGGDPPTKELPLHLALYRNHPTSRAVAHLHSTHAVAVSCLESLSEFDALPTITPYYAMRVGRLPVVDYAAPGSAHLLSLVESLAVTSRCLLMRNHGSIAAAADLESAADAVEEIEETSRLFLMLEGRRSRPLSDEQAAAIRSE</sequence>
<feature type="domain" description="Class II aldolase/adducin N-terminal" evidence="3">
    <location>
        <begin position="9"/>
        <end position="187"/>
    </location>
</feature>
<dbReference type="EMBL" id="BAAAPL010000001">
    <property type="protein sequence ID" value="GAA1692373.1"/>
    <property type="molecule type" value="Genomic_DNA"/>
</dbReference>
<dbReference type="InterPro" id="IPR050197">
    <property type="entry name" value="Aldolase_class_II_sugar_metab"/>
</dbReference>
<dbReference type="Gene3D" id="3.40.225.10">
    <property type="entry name" value="Class II aldolase/adducin N-terminal domain"/>
    <property type="match status" value="1"/>
</dbReference>
<evidence type="ECO:0000256" key="2">
    <source>
        <dbReference type="ARBA" id="ARBA00023239"/>
    </source>
</evidence>
<evidence type="ECO:0000313" key="4">
    <source>
        <dbReference type="EMBL" id="GAA1692373.1"/>
    </source>
</evidence>
<comment type="caution">
    <text evidence="4">The sequence shown here is derived from an EMBL/GenBank/DDBJ whole genome shotgun (WGS) entry which is preliminary data.</text>
</comment>
<keyword evidence="1" id="KW-0479">Metal-binding</keyword>
<gene>
    <name evidence="4" type="ORF">GCM10009808_06840</name>
</gene>
<name>A0ABP4TUZ9_9MICO</name>
<evidence type="ECO:0000259" key="3">
    <source>
        <dbReference type="SMART" id="SM01007"/>
    </source>
</evidence>
<dbReference type="SMART" id="SM01007">
    <property type="entry name" value="Aldolase_II"/>
    <property type="match status" value="1"/>
</dbReference>
<dbReference type="Pfam" id="PF00596">
    <property type="entry name" value="Aldolase_II"/>
    <property type="match status" value="1"/>
</dbReference>
<keyword evidence="5" id="KW-1185">Reference proteome</keyword>
<dbReference type="PANTHER" id="PTHR22789:SF0">
    <property type="entry name" value="3-OXO-TETRONATE 4-PHOSPHATE DECARBOXYLASE-RELATED"/>
    <property type="match status" value="1"/>
</dbReference>
<dbReference type="InterPro" id="IPR036409">
    <property type="entry name" value="Aldolase_II/adducin_N_sf"/>
</dbReference>
<protein>
    <submittedName>
        <fullName evidence="4">Aldolase</fullName>
    </submittedName>
</protein>
<keyword evidence="2" id="KW-0456">Lyase</keyword>
<reference evidence="5" key="1">
    <citation type="journal article" date="2019" name="Int. J. Syst. Evol. Microbiol.">
        <title>The Global Catalogue of Microorganisms (GCM) 10K type strain sequencing project: providing services to taxonomists for standard genome sequencing and annotation.</title>
        <authorList>
            <consortium name="The Broad Institute Genomics Platform"/>
            <consortium name="The Broad Institute Genome Sequencing Center for Infectious Disease"/>
            <person name="Wu L."/>
            <person name="Ma J."/>
        </authorList>
    </citation>
    <scope>NUCLEOTIDE SEQUENCE [LARGE SCALE GENOMIC DNA]</scope>
    <source>
        <strain evidence="5">JCM 15577</strain>
    </source>
</reference>
<evidence type="ECO:0000313" key="5">
    <source>
        <dbReference type="Proteomes" id="UP001501690"/>
    </source>
</evidence>
<organism evidence="4 5">
    <name type="scientific">Microbacterium sediminicola</name>
    <dbReference type="NCBI Taxonomy" id="415210"/>
    <lineage>
        <taxon>Bacteria</taxon>
        <taxon>Bacillati</taxon>
        <taxon>Actinomycetota</taxon>
        <taxon>Actinomycetes</taxon>
        <taxon>Micrococcales</taxon>
        <taxon>Microbacteriaceae</taxon>
        <taxon>Microbacterium</taxon>
    </lineage>
</organism>
<dbReference type="RefSeq" id="WP_344069288.1">
    <property type="nucleotide sequence ID" value="NZ_BAAAPL010000001.1"/>
</dbReference>
<dbReference type="Proteomes" id="UP001501690">
    <property type="component" value="Unassembled WGS sequence"/>
</dbReference>
<dbReference type="InterPro" id="IPR001303">
    <property type="entry name" value="Aldolase_II/adducin_N"/>
</dbReference>
<dbReference type="SUPFAM" id="SSF53639">
    <property type="entry name" value="AraD/HMP-PK domain-like"/>
    <property type="match status" value="1"/>
</dbReference>
<evidence type="ECO:0000256" key="1">
    <source>
        <dbReference type="ARBA" id="ARBA00022723"/>
    </source>
</evidence>
<dbReference type="PANTHER" id="PTHR22789">
    <property type="entry name" value="FUCULOSE PHOSPHATE ALDOLASE"/>
    <property type="match status" value="1"/>
</dbReference>